<dbReference type="InterPro" id="IPR058625">
    <property type="entry name" value="MdtA-like_BSH"/>
</dbReference>
<dbReference type="NCBIfam" id="TIGR01730">
    <property type="entry name" value="RND_mfp"/>
    <property type="match status" value="1"/>
</dbReference>
<dbReference type="Gene3D" id="2.40.420.20">
    <property type="match status" value="1"/>
</dbReference>
<name>A0A5P2FVV7_9BACT</name>
<protein>
    <submittedName>
        <fullName evidence="6">Efflux RND transporter periplasmic adaptor subunit</fullName>
    </submittedName>
</protein>
<evidence type="ECO:0000259" key="3">
    <source>
        <dbReference type="Pfam" id="PF25917"/>
    </source>
</evidence>
<dbReference type="Proteomes" id="UP000292424">
    <property type="component" value="Chromosome"/>
</dbReference>
<dbReference type="SUPFAM" id="SSF111369">
    <property type="entry name" value="HlyD-like secretion proteins"/>
    <property type="match status" value="1"/>
</dbReference>
<dbReference type="Gene3D" id="2.40.30.170">
    <property type="match status" value="1"/>
</dbReference>
<evidence type="ECO:0000256" key="2">
    <source>
        <dbReference type="ARBA" id="ARBA00009477"/>
    </source>
</evidence>
<evidence type="ECO:0000259" key="5">
    <source>
        <dbReference type="Pfam" id="PF25967"/>
    </source>
</evidence>
<dbReference type="GO" id="GO:0030313">
    <property type="term" value="C:cell envelope"/>
    <property type="evidence" value="ECO:0007669"/>
    <property type="project" value="UniProtKB-SubCell"/>
</dbReference>
<dbReference type="Pfam" id="PF25944">
    <property type="entry name" value="Beta-barrel_RND"/>
    <property type="match status" value="1"/>
</dbReference>
<dbReference type="GO" id="GO:0046677">
    <property type="term" value="P:response to antibiotic"/>
    <property type="evidence" value="ECO:0007669"/>
    <property type="project" value="TreeGrafter"/>
</dbReference>
<dbReference type="PROSITE" id="PS51257">
    <property type="entry name" value="PROKAR_LIPOPROTEIN"/>
    <property type="match status" value="1"/>
</dbReference>
<comment type="similarity">
    <text evidence="2">Belongs to the membrane fusion protein (MFP) (TC 8.A.1) family.</text>
</comment>
<dbReference type="RefSeq" id="WP_131328533.1">
    <property type="nucleotide sequence ID" value="NZ_CP044016.1"/>
</dbReference>
<evidence type="ECO:0000313" key="6">
    <source>
        <dbReference type="EMBL" id="QES87644.1"/>
    </source>
</evidence>
<feature type="domain" description="Multidrug resistance protein MdtA-like beta-barrel" evidence="4">
    <location>
        <begin position="212"/>
        <end position="292"/>
    </location>
</feature>
<dbReference type="AlphaFoldDB" id="A0A5P2FVV7"/>
<dbReference type="PANTHER" id="PTHR30158">
    <property type="entry name" value="ACRA/E-RELATED COMPONENT OF DRUG EFFLUX TRANSPORTER"/>
    <property type="match status" value="1"/>
</dbReference>
<dbReference type="PANTHER" id="PTHR30158:SF23">
    <property type="entry name" value="MULTIDRUG RESISTANCE PROTEIN MEXA"/>
    <property type="match status" value="1"/>
</dbReference>
<dbReference type="GO" id="GO:0005886">
    <property type="term" value="C:plasma membrane"/>
    <property type="evidence" value="ECO:0007669"/>
    <property type="project" value="TreeGrafter"/>
</dbReference>
<dbReference type="GO" id="GO:0022857">
    <property type="term" value="F:transmembrane transporter activity"/>
    <property type="evidence" value="ECO:0007669"/>
    <property type="project" value="InterPro"/>
</dbReference>
<organism evidence="6 7">
    <name type="scientific">Rhizosphaericola mali</name>
    <dbReference type="NCBI Taxonomy" id="2545455"/>
    <lineage>
        <taxon>Bacteria</taxon>
        <taxon>Pseudomonadati</taxon>
        <taxon>Bacteroidota</taxon>
        <taxon>Chitinophagia</taxon>
        <taxon>Chitinophagales</taxon>
        <taxon>Chitinophagaceae</taxon>
        <taxon>Rhizosphaericola</taxon>
    </lineage>
</organism>
<feature type="domain" description="Multidrug resistance protein MdtA-like C-terminal permuted SH3" evidence="5">
    <location>
        <begin position="302"/>
        <end position="357"/>
    </location>
</feature>
<sequence>MKIRLSYLMTITVIILSSCNSGEQPTQQSTAPEIPIAVLHKSDEVVYTEYPAKMEGLADIEIRPQVNGILEHVFVDEGSFVKKGTLLFQIDSRPYLEAYNNAQAELWAANAEVSTTQIELEKLNALVKSKVYSNYQLKIAEMAFDAATARKKQAIAKVGNAKITLGYTQIKAPMHGYIGRIGKKGGSLVAPSDPQPLSYLSDNKNVRAYFSIGEKEFVSFKNSLTGNAIGDKLKQSPPVTMVLPGGLEYAHAGKLDMVDAMFDNRTGAITLRATFPNTEGSLRSGNSGKVRLGIKENGIFKIPQSATFEMQDKVFAFVVDRNNKVHQIALSITGTTEDSYYISKGLNDGDRLVLKGMEALKDGAAIHPEIAKENLTKN</sequence>
<dbReference type="KEGG" id="arac:E0W69_002830"/>
<feature type="domain" description="Multidrug resistance protein MdtA-like barrel-sandwich hybrid" evidence="3">
    <location>
        <begin position="60"/>
        <end position="195"/>
    </location>
</feature>
<dbReference type="Pfam" id="PF25917">
    <property type="entry name" value="BSH_RND"/>
    <property type="match status" value="1"/>
</dbReference>
<dbReference type="Pfam" id="PF25967">
    <property type="entry name" value="RND-MFP_C"/>
    <property type="match status" value="1"/>
</dbReference>
<proteinExistence type="inferred from homology"/>
<keyword evidence="7" id="KW-1185">Reference proteome</keyword>
<gene>
    <name evidence="6" type="ORF">E0W69_002830</name>
</gene>
<dbReference type="InterPro" id="IPR058627">
    <property type="entry name" value="MdtA-like_C"/>
</dbReference>
<reference evidence="6 7" key="1">
    <citation type="submission" date="2019-09" db="EMBL/GenBank/DDBJ databases">
        <title>Complete genome sequence of Arachidicoccus sp. B3-10 isolated from apple orchard soil.</title>
        <authorList>
            <person name="Kim H.S."/>
            <person name="Han K.-I."/>
            <person name="Suh M.K."/>
            <person name="Lee K.C."/>
            <person name="Eom M.K."/>
            <person name="Kim J.-S."/>
            <person name="Kang S.W."/>
            <person name="Sin Y."/>
            <person name="Lee J.-S."/>
        </authorList>
    </citation>
    <scope>NUCLEOTIDE SEQUENCE [LARGE SCALE GENOMIC DNA]</scope>
    <source>
        <strain evidence="6 7">B3-10</strain>
    </source>
</reference>
<dbReference type="OrthoDB" id="9801814at2"/>
<evidence type="ECO:0000259" key="4">
    <source>
        <dbReference type="Pfam" id="PF25944"/>
    </source>
</evidence>
<dbReference type="InterPro" id="IPR058626">
    <property type="entry name" value="MdtA-like_b-barrel"/>
</dbReference>
<evidence type="ECO:0000313" key="7">
    <source>
        <dbReference type="Proteomes" id="UP000292424"/>
    </source>
</evidence>
<accession>A0A5P2FVV7</accession>
<dbReference type="Gene3D" id="1.10.287.470">
    <property type="entry name" value="Helix hairpin bin"/>
    <property type="match status" value="1"/>
</dbReference>
<dbReference type="EMBL" id="CP044016">
    <property type="protein sequence ID" value="QES87644.1"/>
    <property type="molecule type" value="Genomic_DNA"/>
</dbReference>
<dbReference type="Gene3D" id="2.40.50.100">
    <property type="match status" value="1"/>
</dbReference>
<comment type="subcellular location">
    <subcellularLocation>
        <location evidence="1">Cell envelope</location>
    </subcellularLocation>
</comment>
<dbReference type="InterPro" id="IPR006143">
    <property type="entry name" value="RND_pump_MFP"/>
</dbReference>
<evidence type="ECO:0000256" key="1">
    <source>
        <dbReference type="ARBA" id="ARBA00004196"/>
    </source>
</evidence>